<feature type="domain" description="Argininosuccinate lyase C-terminal" evidence="7">
    <location>
        <begin position="368"/>
        <end position="433"/>
    </location>
</feature>
<dbReference type="NCBIfam" id="TIGR00838">
    <property type="entry name" value="argH"/>
    <property type="match status" value="1"/>
</dbReference>
<dbReference type="InterPro" id="IPR020557">
    <property type="entry name" value="Fumarate_lyase_CS"/>
</dbReference>
<dbReference type="Gene3D" id="1.20.200.10">
    <property type="entry name" value="Fumarase/aspartase (Central domain)"/>
    <property type="match status" value="1"/>
</dbReference>
<dbReference type="GO" id="GO:0042450">
    <property type="term" value="P:L-arginine biosynthetic process via ornithine"/>
    <property type="evidence" value="ECO:0007669"/>
    <property type="project" value="UniProtKB-UniRule"/>
</dbReference>
<dbReference type="PRINTS" id="PR00145">
    <property type="entry name" value="ARGSUCLYASE"/>
</dbReference>
<organism evidence="8 9">
    <name type="scientific">Methylacidiphilum kamchatkense Kam1</name>
    <dbReference type="NCBI Taxonomy" id="1202785"/>
    <lineage>
        <taxon>Bacteria</taxon>
        <taxon>Pseudomonadati</taxon>
        <taxon>Verrucomicrobiota</taxon>
        <taxon>Methylacidiphilae</taxon>
        <taxon>Methylacidiphilales</taxon>
        <taxon>Methylacidiphilaceae</taxon>
        <taxon>Methylacidiphilum (ex Ratnadevi et al. 2023)</taxon>
    </lineage>
</organism>
<dbReference type="InterPro" id="IPR029419">
    <property type="entry name" value="Arg_succ_lyase_C"/>
</dbReference>
<keyword evidence="4 5" id="KW-0055">Arginine biosynthesis</keyword>
<dbReference type="InterPro" id="IPR022761">
    <property type="entry name" value="Fumarate_lyase_N"/>
</dbReference>
<dbReference type="Pfam" id="PF14698">
    <property type="entry name" value="ASL_C2"/>
    <property type="match status" value="1"/>
</dbReference>
<evidence type="ECO:0000256" key="2">
    <source>
        <dbReference type="ARBA" id="ARBA00004941"/>
    </source>
</evidence>
<dbReference type="HAMAP" id="MF_00006">
    <property type="entry name" value="Arg_succ_lyase"/>
    <property type="match status" value="1"/>
</dbReference>
<evidence type="ECO:0000256" key="5">
    <source>
        <dbReference type="HAMAP-Rule" id="MF_00006"/>
    </source>
</evidence>
<dbReference type="InterPro" id="IPR000362">
    <property type="entry name" value="Fumarate_lyase_fam"/>
</dbReference>
<dbReference type="InterPro" id="IPR009049">
    <property type="entry name" value="Argininosuccinate_lyase"/>
</dbReference>
<dbReference type="PANTHER" id="PTHR43814:SF1">
    <property type="entry name" value="ARGININOSUCCINATE LYASE"/>
    <property type="match status" value="1"/>
</dbReference>
<dbReference type="KEGG" id="mkc:kam1_2129"/>
<reference evidence="9" key="1">
    <citation type="submission" date="2019-03" db="EMBL/GenBank/DDBJ databases">
        <title>Complete genome of Methylacidiphilum kamchatkense Kam1.</title>
        <authorList>
            <person name="Kruse T."/>
            <person name="Murarilal Ratnadevi C."/>
            <person name="Erikstad H.-A."/>
            <person name="Birkeland N.-K."/>
        </authorList>
    </citation>
    <scope>NUCLEOTIDE SEQUENCE [LARGE SCALE GENOMIC DNA]</scope>
    <source>
        <strain evidence="9">kam1</strain>
    </source>
</reference>
<evidence type="ECO:0000256" key="1">
    <source>
        <dbReference type="ARBA" id="ARBA00000985"/>
    </source>
</evidence>
<gene>
    <name evidence="5" type="primary">argH</name>
    <name evidence="8" type="ORF">kam1_2129</name>
</gene>
<proteinExistence type="inferred from homology"/>
<dbReference type="UniPathway" id="UPA00068">
    <property type="reaction ID" value="UER00114"/>
</dbReference>
<evidence type="ECO:0000313" key="8">
    <source>
        <dbReference type="EMBL" id="QDQ43337.1"/>
    </source>
</evidence>
<evidence type="ECO:0000313" key="9">
    <source>
        <dbReference type="Proteomes" id="UP000315925"/>
    </source>
</evidence>
<dbReference type="InterPro" id="IPR024083">
    <property type="entry name" value="Fumarase/histidase_N"/>
</dbReference>
<protein>
    <recommendedName>
        <fullName evidence="3 5">Argininosuccinate lyase</fullName>
        <shortName evidence="5">ASAL</shortName>
        <ecNumber evidence="3 5">4.3.2.1</ecNumber>
    </recommendedName>
    <alternativeName>
        <fullName evidence="5">Arginosuccinase</fullName>
    </alternativeName>
</protein>
<dbReference type="RefSeq" id="WP_143958427.1">
    <property type="nucleotide sequence ID" value="NZ_CP037899.1"/>
</dbReference>
<sequence length="464" mass="52870">MNADKALWGGRFHEKPSSLFTRFSQSISFDWRLYYQDIQGSIAHARMLEKIGIIDSKESEEIQSALSEISHQIEQGQFQWSMEHEDVHMNIEYALTQKTKAGLKLHTARSRNDQIATTMRMWVKEEVQKIFNLLCRLQAILVQWAEKYTDLVIPGYTHLQRAQPVSIAHQILAYVEMLERDKEKFLACYKSADVLILGSGALAGSSLPLDREYVAKLLGFSKVSENSMDGVSDRDFVLDFLYGGASLGIHLSRFAEDMILWSSSEFGFLELPDSFSSGSSLMPNKKNPDIFELLRGKSARLIANLNRLCILLKSLPLTYNRDLQEDKEPLFDSADTIESSLEILIAMIPELNIKTANCLERAKDPLLFATDITDWLVQRQVPFREAHHKVGELIGYCEKNSILLSEAPESVLSRIHPDLPKVWKELFDPQKSLDRKKTIGAPNPSSVRQRIAHWKERLKTTNAL</sequence>
<comment type="catalytic activity">
    <reaction evidence="1 5">
        <text>2-(N(omega)-L-arginino)succinate = fumarate + L-arginine</text>
        <dbReference type="Rhea" id="RHEA:24020"/>
        <dbReference type="ChEBI" id="CHEBI:29806"/>
        <dbReference type="ChEBI" id="CHEBI:32682"/>
        <dbReference type="ChEBI" id="CHEBI:57472"/>
        <dbReference type="EC" id="4.3.2.1"/>
    </reaction>
</comment>
<comment type="subcellular location">
    <subcellularLocation>
        <location evidence="5">Cytoplasm</location>
    </subcellularLocation>
</comment>
<dbReference type="FunFam" id="1.10.275.10:FF:000002">
    <property type="entry name" value="Argininosuccinate lyase"/>
    <property type="match status" value="1"/>
</dbReference>
<dbReference type="PANTHER" id="PTHR43814">
    <property type="entry name" value="ARGININOSUCCINATE LYASE"/>
    <property type="match status" value="1"/>
</dbReference>
<dbReference type="PRINTS" id="PR00149">
    <property type="entry name" value="FUMRATELYASE"/>
</dbReference>
<accession>A0A516TQ11</accession>
<dbReference type="SUPFAM" id="SSF48557">
    <property type="entry name" value="L-aspartase-like"/>
    <property type="match status" value="1"/>
</dbReference>
<dbReference type="CDD" id="cd01359">
    <property type="entry name" value="Argininosuccinate_lyase"/>
    <property type="match status" value="1"/>
</dbReference>
<dbReference type="FunFam" id="1.20.200.10:FF:000015">
    <property type="entry name" value="argininosuccinate lyase isoform X2"/>
    <property type="match status" value="1"/>
</dbReference>
<keyword evidence="5" id="KW-0963">Cytoplasm</keyword>
<dbReference type="EC" id="4.3.2.1" evidence="3 5"/>
<comment type="similarity">
    <text evidence="5">Belongs to the lyase 1 family. Argininosuccinate lyase subfamily.</text>
</comment>
<name>A0A516TQ11_9BACT</name>
<evidence type="ECO:0000256" key="4">
    <source>
        <dbReference type="ARBA" id="ARBA00022571"/>
    </source>
</evidence>
<dbReference type="GO" id="GO:0004056">
    <property type="term" value="F:argininosuccinate lyase activity"/>
    <property type="evidence" value="ECO:0007669"/>
    <property type="project" value="UniProtKB-UniRule"/>
</dbReference>
<dbReference type="InterPro" id="IPR008948">
    <property type="entry name" value="L-Aspartase-like"/>
</dbReference>
<feature type="domain" description="Fumarate lyase N-terminal" evidence="6">
    <location>
        <begin position="10"/>
        <end position="301"/>
    </location>
</feature>
<evidence type="ECO:0000259" key="7">
    <source>
        <dbReference type="Pfam" id="PF14698"/>
    </source>
</evidence>
<dbReference type="GO" id="GO:0005829">
    <property type="term" value="C:cytosol"/>
    <property type="evidence" value="ECO:0007669"/>
    <property type="project" value="TreeGrafter"/>
</dbReference>
<keyword evidence="5 8" id="KW-0456">Lyase</keyword>
<dbReference type="AlphaFoldDB" id="A0A516TQ11"/>
<comment type="pathway">
    <text evidence="2 5">Amino-acid biosynthesis; L-arginine biosynthesis; L-arginine from L-ornithine and carbamoyl phosphate: step 3/3.</text>
</comment>
<keyword evidence="5" id="KW-0028">Amino-acid biosynthesis</keyword>
<dbReference type="PROSITE" id="PS00163">
    <property type="entry name" value="FUMARATE_LYASES"/>
    <property type="match status" value="1"/>
</dbReference>
<evidence type="ECO:0000256" key="3">
    <source>
        <dbReference type="ARBA" id="ARBA00012338"/>
    </source>
</evidence>
<dbReference type="EMBL" id="CP037899">
    <property type="protein sequence ID" value="QDQ43337.1"/>
    <property type="molecule type" value="Genomic_DNA"/>
</dbReference>
<dbReference type="Pfam" id="PF00206">
    <property type="entry name" value="Lyase_1"/>
    <property type="match status" value="1"/>
</dbReference>
<dbReference type="Gene3D" id="1.10.275.10">
    <property type="entry name" value="Fumarase/aspartase (N-terminal domain)"/>
    <property type="match status" value="1"/>
</dbReference>
<evidence type="ECO:0000259" key="6">
    <source>
        <dbReference type="Pfam" id="PF00206"/>
    </source>
</evidence>
<dbReference type="Gene3D" id="1.10.40.30">
    <property type="entry name" value="Fumarase/aspartase (C-terminal domain)"/>
    <property type="match status" value="1"/>
</dbReference>
<dbReference type="Proteomes" id="UP000315925">
    <property type="component" value="Chromosome"/>
</dbReference>